<dbReference type="InterPro" id="IPR036922">
    <property type="entry name" value="Rieske_2Fe-2S_sf"/>
</dbReference>
<gene>
    <name evidence="23" type="primary">petA</name>
    <name evidence="23" type="ORF">G5575_11825</name>
</gene>
<keyword evidence="9 20" id="KW-0812">Transmembrane</keyword>
<dbReference type="EMBL" id="JAALFG010000002">
    <property type="protein sequence ID" value="NGP18259.1"/>
    <property type="molecule type" value="Genomic_DNA"/>
</dbReference>
<comment type="subunit">
    <text evidence="4 21">The main subunits of complex b-c1 are: cytochrome b, cytochrome c1 and the Rieske protein.</text>
</comment>
<sequence>MFRYLPRCRAGRGQGRGTSWFSRAKAPGFRAVHGYSVAVDRCHRPRTGQVSVTVQKVGQLTDRLRAAAVDSARADDLWGAGSVKCRSTGIRTLATHTEHSSTNRRDFLYIATGAVGAVGAAAVVWPLINQLNPDASTLALATIEFDVGAIEEGQSVTITWRGLPVFVRHRTAAEIEEAKAVPLADLKDPETDEQRTKPDHEQWLVMIASCTHLGCVPVGESGDFDGWFCPCHGSHYDTAGRIRRGPAPKNLVVPPYNFVSDTLVQIG</sequence>
<organism evidence="23 24">
    <name type="scientific">Devosia aurantiaca</name>
    <dbReference type="NCBI Taxonomy" id="2714858"/>
    <lineage>
        <taxon>Bacteria</taxon>
        <taxon>Pseudomonadati</taxon>
        <taxon>Pseudomonadota</taxon>
        <taxon>Alphaproteobacteria</taxon>
        <taxon>Hyphomicrobiales</taxon>
        <taxon>Devosiaceae</taxon>
        <taxon>Devosia</taxon>
    </lineage>
</organism>
<reference evidence="23 24" key="2">
    <citation type="submission" date="2020-03" db="EMBL/GenBank/DDBJ databases">
        <title>Devosia chinhatensis sp. nov., isolated from a hexachlorocyclohexane (HCH) dump site in India.</title>
        <authorList>
            <person name="Kumar M."/>
            <person name="Lal R."/>
        </authorList>
    </citation>
    <scope>NUCLEOTIDE SEQUENCE [LARGE SCALE GENOMIC DNA]</scope>
    <source>
        <strain evidence="23 24">H239</strain>
    </source>
</reference>
<comment type="subcellular location">
    <subcellularLocation>
        <location evidence="2">Cell membrane</location>
        <topology evidence="2">Single-pass membrane protein</topology>
    </subcellularLocation>
</comment>
<proteinExistence type="inferred from homology"/>
<dbReference type="AlphaFoldDB" id="A0A6M1SEH7"/>
<dbReference type="InterPro" id="IPR014349">
    <property type="entry name" value="Rieske_Fe-S_prot"/>
</dbReference>
<accession>A0A6M1SEH7</accession>
<keyword evidence="16" id="KW-0411">Iron-sulfur</keyword>
<keyword evidence="24" id="KW-1185">Reference proteome</keyword>
<evidence type="ECO:0000256" key="15">
    <source>
        <dbReference type="ARBA" id="ARBA00023004"/>
    </source>
</evidence>
<evidence type="ECO:0000256" key="17">
    <source>
        <dbReference type="ARBA" id="ARBA00023136"/>
    </source>
</evidence>
<dbReference type="GO" id="GO:0051537">
    <property type="term" value="F:2 iron, 2 sulfur cluster binding"/>
    <property type="evidence" value="ECO:0007669"/>
    <property type="project" value="UniProtKB-KW"/>
</dbReference>
<protein>
    <recommendedName>
        <fullName evidence="6 20">Ubiquinol-cytochrome c reductase iron-sulfur subunit</fullName>
        <ecNumber evidence="5 20">7.1.1.8</ecNumber>
    </recommendedName>
</protein>
<evidence type="ECO:0000259" key="22">
    <source>
        <dbReference type="PROSITE" id="PS51296"/>
    </source>
</evidence>
<evidence type="ECO:0000256" key="16">
    <source>
        <dbReference type="ARBA" id="ARBA00023014"/>
    </source>
</evidence>
<dbReference type="CDD" id="cd03470">
    <property type="entry name" value="Rieske_cytochrome_bc1"/>
    <property type="match status" value="1"/>
</dbReference>
<dbReference type="NCBIfam" id="TIGR01416">
    <property type="entry name" value="Rieske_proteo"/>
    <property type="match status" value="1"/>
</dbReference>
<evidence type="ECO:0000256" key="2">
    <source>
        <dbReference type="ARBA" id="ARBA00004162"/>
    </source>
</evidence>
<dbReference type="Pfam" id="PF00355">
    <property type="entry name" value="Rieske"/>
    <property type="match status" value="1"/>
</dbReference>
<dbReference type="InterPro" id="IPR019546">
    <property type="entry name" value="TAT_signal_bac_arc"/>
</dbReference>
<dbReference type="InterPro" id="IPR017941">
    <property type="entry name" value="Rieske_2Fe-2S"/>
</dbReference>
<evidence type="ECO:0000256" key="6">
    <source>
        <dbReference type="ARBA" id="ARBA00019816"/>
    </source>
</evidence>
<evidence type="ECO:0000256" key="21">
    <source>
        <dbReference type="RuleBase" id="RU004497"/>
    </source>
</evidence>
<dbReference type="Gene3D" id="1.20.5.510">
    <property type="entry name" value="Single helix bin"/>
    <property type="match status" value="1"/>
</dbReference>
<reference evidence="23 24" key="1">
    <citation type="submission" date="2020-02" db="EMBL/GenBank/DDBJ databases">
        <authorList>
            <person name="Khan S.A."/>
            <person name="Jeon C.O."/>
            <person name="Chun B.H."/>
        </authorList>
    </citation>
    <scope>NUCLEOTIDE SEQUENCE [LARGE SCALE GENOMIC DNA]</scope>
    <source>
        <strain evidence="23 24">H239</strain>
    </source>
</reference>
<name>A0A6M1SEH7_9HYPH</name>
<keyword evidence="17 20" id="KW-0472">Membrane</keyword>
<evidence type="ECO:0000256" key="10">
    <source>
        <dbReference type="ARBA" id="ARBA00022714"/>
    </source>
</evidence>
<keyword evidence="10" id="KW-0001">2Fe-2S</keyword>
<comment type="miscellaneous">
    <text evidence="20">The Rieske protein is a high potential 2Fe-2S protein.</text>
</comment>
<dbReference type="InterPro" id="IPR006317">
    <property type="entry name" value="Ubiquinol_cyt_c_Rdtase_Fe-S-su"/>
</dbReference>
<keyword evidence="7 20" id="KW-0813">Transport</keyword>
<evidence type="ECO:0000256" key="7">
    <source>
        <dbReference type="ARBA" id="ARBA00022448"/>
    </source>
</evidence>
<keyword evidence="18" id="KW-1015">Disulfide bond</keyword>
<evidence type="ECO:0000256" key="11">
    <source>
        <dbReference type="ARBA" id="ARBA00022723"/>
    </source>
</evidence>
<dbReference type="GO" id="GO:0008121">
    <property type="term" value="F:quinol-cytochrome-c reductase activity"/>
    <property type="evidence" value="ECO:0007669"/>
    <property type="project" value="UniProtKB-EC"/>
</dbReference>
<dbReference type="InterPro" id="IPR019470">
    <property type="entry name" value="Ubiq_cytC_Rdtase_Fe-S_su_TAT"/>
</dbReference>
<keyword evidence="8" id="KW-1003">Cell membrane</keyword>
<comment type="caution">
    <text evidence="23">The sequence shown here is derived from an EMBL/GenBank/DDBJ whole genome shotgun (WGS) entry which is preliminary data.</text>
</comment>
<comment type="similarity">
    <text evidence="3">Belongs to the Rieske iron-sulfur protein family.</text>
</comment>
<dbReference type="Proteomes" id="UP000474802">
    <property type="component" value="Unassembled WGS sequence"/>
</dbReference>
<evidence type="ECO:0000256" key="12">
    <source>
        <dbReference type="ARBA" id="ARBA00022967"/>
    </source>
</evidence>
<dbReference type="InterPro" id="IPR005805">
    <property type="entry name" value="Rieske_Fe-S_prot_C"/>
</dbReference>
<dbReference type="GO" id="GO:0046872">
    <property type="term" value="F:metal ion binding"/>
    <property type="evidence" value="ECO:0007669"/>
    <property type="project" value="UniProtKB-KW"/>
</dbReference>
<dbReference type="NCBIfam" id="TIGR01409">
    <property type="entry name" value="TAT_signal_seq"/>
    <property type="match status" value="1"/>
</dbReference>
<evidence type="ECO:0000256" key="18">
    <source>
        <dbReference type="ARBA" id="ARBA00023157"/>
    </source>
</evidence>
<dbReference type="PROSITE" id="PS51296">
    <property type="entry name" value="RIESKE"/>
    <property type="match status" value="1"/>
</dbReference>
<dbReference type="EC" id="7.1.1.8" evidence="5 20"/>
<dbReference type="GO" id="GO:0005886">
    <property type="term" value="C:plasma membrane"/>
    <property type="evidence" value="ECO:0007669"/>
    <property type="project" value="UniProtKB-SubCell"/>
</dbReference>
<dbReference type="SUPFAM" id="SSF50022">
    <property type="entry name" value="ISP domain"/>
    <property type="match status" value="1"/>
</dbReference>
<comment type="cofactor">
    <cofactor evidence="20">
        <name>[2Fe-2S] cluster</name>
        <dbReference type="ChEBI" id="CHEBI:190135"/>
    </cofactor>
    <text evidence="20">Binds 1 [2Fe-2S] cluster per subunit.</text>
</comment>
<evidence type="ECO:0000256" key="5">
    <source>
        <dbReference type="ARBA" id="ARBA00012951"/>
    </source>
</evidence>
<evidence type="ECO:0000256" key="8">
    <source>
        <dbReference type="ARBA" id="ARBA00022475"/>
    </source>
</evidence>
<evidence type="ECO:0000256" key="19">
    <source>
        <dbReference type="ARBA" id="ARBA00029351"/>
    </source>
</evidence>
<dbReference type="PANTHER" id="PTHR10134">
    <property type="entry name" value="CYTOCHROME B-C1 COMPLEX SUBUNIT RIESKE, MITOCHONDRIAL"/>
    <property type="match status" value="1"/>
</dbReference>
<keyword evidence="11" id="KW-0479">Metal-binding</keyword>
<evidence type="ECO:0000313" key="23">
    <source>
        <dbReference type="EMBL" id="NGP18259.1"/>
    </source>
</evidence>
<evidence type="ECO:0000256" key="4">
    <source>
        <dbReference type="ARBA" id="ARBA00011649"/>
    </source>
</evidence>
<evidence type="ECO:0000256" key="9">
    <source>
        <dbReference type="ARBA" id="ARBA00022692"/>
    </source>
</evidence>
<keyword evidence="15" id="KW-0408">Iron</keyword>
<dbReference type="Pfam" id="PF10399">
    <property type="entry name" value="UCR_Fe-S_N"/>
    <property type="match status" value="1"/>
</dbReference>
<feature type="domain" description="Rieske" evidence="22">
    <location>
        <begin position="178"/>
        <end position="265"/>
    </location>
</feature>
<comment type="function">
    <text evidence="1">Component of the ubiquinol-cytochrome c reductase complex (complex III or cytochrome b-c1 complex), which is a respiratory chain that generates an electrochemical potential coupled to ATP synthesis.</text>
</comment>
<keyword evidence="12" id="KW-1278">Translocase</keyword>
<dbReference type="FunFam" id="2.102.10.10:FF:000001">
    <property type="entry name" value="Cytochrome b-c1 complex subunit Rieske, mitochondrial"/>
    <property type="match status" value="1"/>
</dbReference>
<evidence type="ECO:0000256" key="20">
    <source>
        <dbReference type="RuleBase" id="RU004494"/>
    </source>
</evidence>
<evidence type="ECO:0000313" key="24">
    <source>
        <dbReference type="Proteomes" id="UP000474802"/>
    </source>
</evidence>
<dbReference type="PRINTS" id="PR00162">
    <property type="entry name" value="RIESKE"/>
</dbReference>
<feature type="transmembrane region" description="Helical" evidence="20">
    <location>
        <begin position="107"/>
        <end position="128"/>
    </location>
</feature>
<evidence type="ECO:0000256" key="14">
    <source>
        <dbReference type="ARBA" id="ARBA00022989"/>
    </source>
</evidence>
<evidence type="ECO:0000256" key="13">
    <source>
        <dbReference type="ARBA" id="ARBA00022982"/>
    </source>
</evidence>
<evidence type="ECO:0000256" key="3">
    <source>
        <dbReference type="ARBA" id="ARBA00010651"/>
    </source>
</evidence>
<evidence type="ECO:0000256" key="1">
    <source>
        <dbReference type="ARBA" id="ARBA00002444"/>
    </source>
</evidence>
<keyword evidence="13 20" id="KW-0249">Electron transport</keyword>
<keyword evidence="14 20" id="KW-1133">Transmembrane helix</keyword>
<dbReference type="Gene3D" id="2.102.10.10">
    <property type="entry name" value="Rieske [2Fe-2S] iron-sulphur domain"/>
    <property type="match status" value="1"/>
</dbReference>
<comment type="catalytic activity">
    <reaction evidence="19 20">
        <text>a quinol + 2 Fe(III)-[cytochrome c](out) = a quinone + 2 Fe(II)-[cytochrome c](out) + 2 H(+)(out)</text>
        <dbReference type="Rhea" id="RHEA:11484"/>
        <dbReference type="Rhea" id="RHEA-COMP:10350"/>
        <dbReference type="Rhea" id="RHEA-COMP:14399"/>
        <dbReference type="ChEBI" id="CHEBI:15378"/>
        <dbReference type="ChEBI" id="CHEBI:24646"/>
        <dbReference type="ChEBI" id="CHEBI:29033"/>
        <dbReference type="ChEBI" id="CHEBI:29034"/>
        <dbReference type="ChEBI" id="CHEBI:132124"/>
        <dbReference type="EC" id="7.1.1.8"/>
    </reaction>
</comment>